<dbReference type="Pfam" id="PF13604">
    <property type="entry name" value="AAA_30"/>
    <property type="match status" value="1"/>
</dbReference>
<feature type="compositionally biased region" description="Basic residues" evidence="1">
    <location>
        <begin position="15"/>
        <end position="27"/>
    </location>
</feature>
<evidence type="ECO:0000256" key="1">
    <source>
        <dbReference type="SAM" id="MobiDB-lite"/>
    </source>
</evidence>
<dbReference type="InterPro" id="IPR027417">
    <property type="entry name" value="P-loop_NTPase"/>
</dbReference>
<dbReference type="OrthoDB" id="9763659at2"/>
<keyword evidence="4" id="KW-1185">Reference proteome</keyword>
<comment type="caution">
    <text evidence="3">The sequence shown here is derived from an EMBL/GenBank/DDBJ whole genome shotgun (WGS) entry which is preliminary data.</text>
</comment>
<dbReference type="EMBL" id="PSYR01000001">
    <property type="protein sequence ID" value="RCN59333.1"/>
    <property type="molecule type" value="Genomic_DNA"/>
</dbReference>
<dbReference type="Proteomes" id="UP000253250">
    <property type="component" value="Unassembled WGS sequence"/>
</dbReference>
<accession>A0A368HJ11</accession>
<dbReference type="Gene3D" id="3.40.50.300">
    <property type="entry name" value="P-loop containing nucleotide triphosphate hydrolases"/>
    <property type="match status" value="2"/>
</dbReference>
<evidence type="ECO:0000259" key="2">
    <source>
        <dbReference type="Pfam" id="PF13538"/>
    </source>
</evidence>
<dbReference type="SUPFAM" id="SSF52540">
    <property type="entry name" value="P-loop containing nucleoside triphosphate hydrolases"/>
    <property type="match status" value="1"/>
</dbReference>
<feature type="compositionally biased region" description="Basic residues" evidence="1">
    <location>
        <begin position="177"/>
        <end position="189"/>
    </location>
</feature>
<feature type="region of interest" description="Disordered" evidence="1">
    <location>
        <begin position="272"/>
        <end position="296"/>
    </location>
</feature>
<organism evidence="3 4">
    <name type="scientific">Acidiferrobacter thiooxydans</name>
    <dbReference type="NCBI Taxonomy" id="163359"/>
    <lineage>
        <taxon>Bacteria</taxon>
        <taxon>Pseudomonadati</taxon>
        <taxon>Pseudomonadota</taxon>
        <taxon>Gammaproteobacteria</taxon>
        <taxon>Acidiferrobacterales</taxon>
        <taxon>Acidiferrobacteraceae</taxon>
        <taxon>Acidiferrobacter</taxon>
    </lineage>
</organism>
<protein>
    <recommendedName>
        <fullName evidence="2">UvrD-like helicase C-terminal domain-containing protein</fullName>
    </recommendedName>
</protein>
<feature type="domain" description="UvrD-like helicase C-terminal" evidence="2">
    <location>
        <begin position="747"/>
        <end position="801"/>
    </location>
</feature>
<gene>
    <name evidence="3" type="ORF">C4900_06435</name>
</gene>
<name>A0A368HJ11_9GAMM</name>
<dbReference type="CDD" id="cd18809">
    <property type="entry name" value="SF1_C_RecD"/>
    <property type="match status" value="1"/>
</dbReference>
<evidence type="ECO:0000313" key="3">
    <source>
        <dbReference type="EMBL" id="RCN59333.1"/>
    </source>
</evidence>
<reference evidence="3 4" key="1">
    <citation type="submission" date="2018-02" db="EMBL/GenBank/DDBJ databases">
        <title>Insights into the biology of acidophilic members of the Acidiferrobacteraceae family derived from comparative genomic analyses.</title>
        <authorList>
            <person name="Issotta F."/>
            <person name="Thyssen C."/>
            <person name="Mena C."/>
            <person name="Moya A."/>
            <person name="Bellenberg S."/>
            <person name="Sproer C."/>
            <person name="Covarrubias P.C."/>
            <person name="Sand W."/>
            <person name="Quatrini R."/>
            <person name="Vera M."/>
        </authorList>
    </citation>
    <scope>NUCLEOTIDE SEQUENCE [LARGE SCALE GENOMIC DNA]</scope>
    <source>
        <strain evidence="4">m-1</strain>
    </source>
</reference>
<dbReference type="Pfam" id="PF13538">
    <property type="entry name" value="UvrD_C_2"/>
    <property type="match status" value="1"/>
</dbReference>
<feature type="compositionally biased region" description="Gly residues" evidence="1">
    <location>
        <begin position="1"/>
        <end position="12"/>
    </location>
</feature>
<dbReference type="AlphaFoldDB" id="A0A368HJ11"/>
<evidence type="ECO:0000313" key="4">
    <source>
        <dbReference type="Proteomes" id="UP000253250"/>
    </source>
</evidence>
<feature type="region of interest" description="Disordered" evidence="1">
    <location>
        <begin position="171"/>
        <end position="191"/>
    </location>
</feature>
<sequence>MSAHGARGGIEGRGPSHRRRPRPQARRQRLTIRGLLGHTLVDALRIMIGQARQGPAVQPVGQPLDHQPCGHLRIGTGIHGLAKGVTGRHHLDRRRATDHSLGEDQGVGIGRARLQGRARIIAARQAWEMVEGRGQPHQRRPAIMIGRNARHRRRPARGKALLLQARRHLGGRDRRGRERGRGRHERKYRQSASYRHLCKLRQKGPHGLDSLTKTAEPALRLHPDAASPAARPPVYRAAIIRLWWRPGPCYGDGHRAGTKAGLSPWSRRTGAMALPTPWPPPEMRTKTASPKRLAGPKGATLSQRRAYLALHSFCLSPSETAGLRVLSGYAGTGKTWLAVHLIEAACQSGLRVAVCAPTHKAVSVITAKLARPVRAKVWSGTLHALLGLKLRETHEGMMRITLDRHPKTLYFEAYDLVFVDESSMVGPDLLAYIERFVRSARTRVVYIGDPGQLLPVEETPAGDERQQGLALGGPGALAPPVFASGAERHDLTEIVRQKSTGRPHPIIQLAGEIRRYIEGEAQGTFDPAAIGRYLAERRGEMPGVHLARAMHAADGAVTLRRRRPAKDIRVIAWRNRVVDERNRYIHKGLSALYGRGDGEGCDEAPFWPGETLIARETLYAFHCAVRMAERTPKAWEEALAPVEGNGSPNGADRERRDALVDLVANNTELTVTLCEPLRHPYLDIPAWRVQARAEGAEPVELFLAHDTGEYQRLVRKTWAAYRAADHRSPEDFRRAWAVTRACAPVMHAYAVTAHKAQGSTFHYALIDVADLYGMAAGGHADDYHRALYVAVTRAAEQVWLCL</sequence>
<dbReference type="InterPro" id="IPR027785">
    <property type="entry name" value="UvrD-like_helicase_C"/>
</dbReference>
<dbReference type="InterPro" id="IPR050534">
    <property type="entry name" value="Coronavir_polyprotein_1ab"/>
</dbReference>
<feature type="region of interest" description="Disordered" evidence="1">
    <location>
        <begin position="1"/>
        <end position="27"/>
    </location>
</feature>
<proteinExistence type="predicted"/>
<dbReference type="PANTHER" id="PTHR43788">
    <property type="entry name" value="DNA2/NAM7 HELICASE FAMILY MEMBER"/>
    <property type="match status" value="1"/>
</dbReference>